<evidence type="ECO:0000313" key="3">
    <source>
        <dbReference type="Proteomes" id="UP000274920"/>
    </source>
</evidence>
<proteinExistence type="predicted"/>
<dbReference type="AlphaFoldDB" id="A0A426DPG0"/>
<sequence>MKKLAIFRAGDISADMSVALSKESSKSEIIELLNQIVSQVVSLNTEDIISIDCRKSSFSSIVEKRWVTVEGNKLKLITWYDNEWGYCSRVIDLISRMDF</sequence>
<evidence type="ECO:0000313" key="2">
    <source>
        <dbReference type="EMBL" id="RRK34571.1"/>
    </source>
</evidence>
<dbReference type="InterPro" id="IPR020831">
    <property type="entry name" value="GlycerAld/Erythrose_P_DH"/>
</dbReference>
<dbReference type="Gene3D" id="3.40.50.720">
    <property type="entry name" value="NAD(P)-binding Rossmann-like Domain"/>
    <property type="match status" value="1"/>
</dbReference>
<dbReference type="RefSeq" id="WP_125129679.1">
    <property type="nucleotide sequence ID" value="NZ_RHJS01000002.1"/>
</dbReference>
<dbReference type="SUPFAM" id="SSF55347">
    <property type="entry name" value="Glyceraldehyde-3-phosphate dehydrogenase-like, C-terminal domain"/>
    <property type="match status" value="1"/>
</dbReference>
<gene>
    <name evidence="2" type="ORF">EBB54_26940</name>
</gene>
<accession>A0A426DPG0</accession>
<keyword evidence="3" id="KW-1185">Reference proteome</keyword>
<dbReference type="PANTHER" id="PTHR43148">
    <property type="entry name" value="GLYCERALDEHYDE-3-PHOSPHATE DEHYDROGENASE 2"/>
    <property type="match status" value="1"/>
</dbReference>
<name>A0A426DPG0_9FIRM</name>
<dbReference type="EMBL" id="RHJS01000002">
    <property type="protein sequence ID" value="RRK34571.1"/>
    <property type="molecule type" value="Genomic_DNA"/>
</dbReference>
<keyword evidence="1" id="KW-0560">Oxidoreductase</keyword>
<comment type="caution">
    <text evidence="2">The sequence shown here is derived from an EMBL/GenBank/DDBJ whole genome shotgun (WGS) entry which is preliminary data.</text>
</comment>
<evidence type="ECO:0000256" key="1">
    <source>
        <dbReference type="ARBA" id="ARBA00023002"/>
    </source>
</evidence>
<protein>
    <submittedName>
        <fullName evidence="2">Aldehyde dehydrogenase</fullName>
    </submittedName>
</protein>
<dbReference type="Gene3D" id="3.30.360.10">
    <property type="entry name" value="Dihydrodipicolinate Reductase, domain 2"/>
    <property type="match status" value="1"/>
</dbReference>
<organism evidence="2 3">
    <name type="scientific">Schaedlerella arabinosiphila</name>
    <dbReference type="NCBI Taxonomy" id="2044587"/>
    <lineage>
        <taxon>Bacteria</taxon>
        <taxon>Bacillati</taxon>
        <taxon>Bacillota</taxon>
        <taxon>Clostridia</taxon>
        <taxon>Lachnospirales</taxon>
        <taxon>Lachnospiraceae</taxon>
        <taxon>Schaedlerella</taxon>
    </lineage>
</organism>
<dbReference type="GO" id="GO:0016620">
    <property type="term" value="F:oxidoreductase activity, acting on the aldehyde or oxo group of donors, NAD or NADP as acceptor"/>
    <property type="evidence" value="ECO:0007669"/>
    <property type="project" value="InterPro"/>
</dbReference>
<reference evidence="2" key="1">
    <citation type="submission" date="2018-10" db="EMBL/GenBank/DDBJ databases">
        <title>Schaedlerella arabinophila gen. nov. sp. nov., isolated from the mouse intestinal tract and comparative analysis with the genome of the closely related altered Schaedler flora strain ASF502.</title>
        <authorList>
            <person name="Miyake S."/>
            <person name="Soh M."/>
            <person name="Seedorf H."/>
        </authorList>
    </citation>
    <scope>NUCLEOTIDE SEQUENCE [LARGE SCALE GENOMIC DNA]</scope>
    <source>
        <strain evidence="2">DSM 106076</strain>
    </source>
</reference>
<dbReference type="Proteomes" id="UP000274920">
    <property type="component" value="Unassembled WGS sequence"/>
</dbReference>